<sequence length="578" mass="62774">MHHRFLPLFLLGLLHGFPLLADDLDDFIRNLLRKRQVPGLSLAIIEDGKIRKAMAYGFTDKTHSTPLTIQTLFQAGSISKSVAAVGALTLVDQGKLLLDEDVNVKLKTWKVSENEFTKDHKVTLRGLLSHTAGLTVQGFPGYEVGKPLPSLVQILDGTPPANTPAVRVDFVPGTQWRYSGGGYTVLQHLLMDVTAQSFPAFLQQAVLGPLAMQHSTFEQPLAPDLADQTATAHTANRNQVPGRWHIYPEMAAAGLWTTPSDLARAIGIQQAYAGKKPEVLSQPLTQQMLTDQKNSDGLGVFLQGQGATRQFGHGGRDEGFDALLTASVEQGQGVVMMINANDNSRMMSQIVDAIAQHYRWDGFSSSKPIPRTAARVAPSALAAFQGRYEFANNQMMSLQAQNNRLFSLVDGLIDEEFVPLSAGQFASTDRDVLITFHPAGNGAVRELTWKEGGQERTIPRLGPLFFAPKARPDPAPGRTRQIRAILKAMTLGGSALTATSGVSSGAQAAFRDGFGKLTGFQSLTYVYTQEVGGRGIERHGSAVEKLVTYRLCPQKPVRYVLVHLTADGLVTDCDVVDH</sequence>
<dbReference type="Gene3D" id="3.40.710.10">
    <property type="entry name" value="DD-peptidase/beta-lactamase superfamily"/>
    <property type="match status" value="1"/>
</dbReference>
<keyword evidence="4" id="KW-1185">Reference proteome</keyword>
<dbReference type="GO" id="GO:0016787">
    <property type="term" value="F:hydrolase activity"/>
    <property type="evidence" value="ECO:0007669"/>
    <property type="project" value="UniProtKB-KW"/>
</dbReference>
<dbReference type="EMBL" id="JBHTLP010000004">
    <property type="protein sequence ID" value="MFD1140948.1"/>
    <property type="molecule type" value="Genomic_DNA"/>
</dbReference>
<comment type="caution">
    <text evidence="3">The sequence shown here is derived from an EMBL/GenBank/DDBJ whole genome shotgun (WGS) entry which is preliminary data.</text>
</comment>
<dbReference type="InterPro" id="IPR012338">
    <property type="entry name" value="Beta-lactam/transpept-like"/>
</dbReference>
<dbReference type="InterPro" id="IPR001466">
    <property type="entry name" value="Beta-lactam-related"/>
</dbReference>
<dbReference type="Proteomes" id="UP001597116">
    <property type="component" value="Unassembled WGS sequence"/>
</dbReference>
<protein>
    <submittedName>
        <fullName evidence="3">Serine hydrolase domain-containing protein</fullName>
        <ecNumber evidence="3">3.-.-.-</ecNumber>
    </submittedName>
</protein>
<name>A0ABW3Q0U5_9BACT</name>
<dbReference type="EC" id="3.-.-.-" evidence="3"/>
<keyword evidence="3" id="KW-0378">Hydrolase</keyword>
<gene>
    <name evidence="3" type="ORF">ACFQ4C_07505</name>
</gene>
<proteinExistence type="predicted"/>
<dbReference type="PANTHER" id="PTHR46825:SF12">
    <property type="entry name" value="PENICILLIN-BINDING PROTEIN 4"/>
    <property type="match status" value="1"/>
</dbReference>
<dbReference type="Pfam" id="PF00144">
    <property type="entry name" value="Beta-lactamase"/>
    <property type="match status" value="1"/>
</dbReference>
<accession>A0ABW3Q0U5</accession>
<evidence type="ECO:0000313" key="4">
    <source>
        <dbReference type="Proteomes" id="UP001597116"/>
    </source>
</evidence>
<dbReference type="InterPro" id="IPR050491">
    <property type="entry name" value="AmpC-like"/>
</dbReference>
<feature type="domain" description="Beta-lactamase-related" evidence="2">
    <location>
        <begin position="24"/>
        <end position="349"/>
    </location>
</feature>
<feature type="chain" id="PRO_5046007920" evidence="1">
    <location>
        <begin position="22"/>
        <end position="578"/>
    </location>
</feature>
<evidence type="ECO:0000259" key="2">
    <source>
        <dbReference type="Pfam" id="PF00144"/>
    </source>
</evidence>
<feature type="signal peptide" evidence="1">
    <location>
        <begin position="1"/>
        <end position="21"/>
    </location>
</feature>
<evidence type="ECO:0000256" key="1">
    <source>
        <dbReference type="SAM" id="SignalP"/>
    </source>
</evidence>
<organism evidence="3 4">
    <name type="scientific">Larkinella insperata</name>
    <dbReference type="NCBI Taxonomy" id="332158"/>
    <lineage>
        <taxon>Bacteria</taxon>
        <taxon>Pseudomonadati</taxon>
        <taxon>Bacteroidota</taxon>
        <taxon>Cytophagia</taxon>
        <taxon>Cytophagales</taxon>
        <taxon>Spirosomataceae</taxon>
        <taxon>Larkinella</taxon>
    </lineage>
</organism>
<dbReference type="SUPFAM" id="SSF56601">
    <property type="entry name" value="beta-lactamase/transpeptidase-like"/>
    <property type="match status" value="1"/>
</dbReference>
<evidence type="ECO:0000313" key="3">
    <source>
        <dbReference type="EMBL" id="MFD1140948.1"/>
    </source>
</evidence>
<dbReference type="PANTHER" id="PTHR46825">
    <property type="entry name" value="D-ALANYL-D-ALANINE-CARBOXYPEPTIDASE/ENDOPEPTIDASE AMPH"/>
    <property type="match status" value="1"/>
</dbReference>
<dbReference type="RefSeq" id="WP_379884063.1">
    <property type="nucleotide sequence ID" value="NZ_JBHTLP010000004.1"/>
</dbReference>
<reference evidence="4" key="1">
    <citation type="journal article" date="2019" name="Int. J. Syst. Evol. Microbiol.">
        <title>The Global Catalogue of Microorganisms (GCM) 10K type strain sequencing project: providing services to taxonomists for standard genome sequencing and annotation.</title>
        <authorList>
            <consortium name="The Broad Institute Genomics Platform"/>
            <consortium name="The Broad Institute Genome Sequencing Center for Infectious Disease"/>
            <person name="Wu L."/>
            <person name="Ma J."/>
        </authorList>
    </citation>
    <scope>NUCLEOTIDE SEQUENCE [LARGE SCALE GENOMIC DNA]</scope>
    <source>
        <strain evidence="4">CCUG 55608</strain>
    </source>
</reference>
<keyword evidence="1" id="KW-0732">Signal</keyword>